<accession>A0A291QWV9</accession>
<comment type="subcellular location">
    <subcellularLocation>
        <location evidence="1">Membrane</location>
        <topology evidence="1">Multi-pass membrane protein</topology>
    </subcellularLocation>
</comment>
<dbReference type="KEGG" id="cbae:COR50_15510"/>
<dbReference type="AlphaFoldDB" id="A0A291QWV9"/>
<evidence type="ECO:0000313" key="8">
    <source>
        <dbReference type="Proteomes" id="UP000220133"/>
    </source>
</evidence>
<feature type="transmembrane region" description="Helical" evidence="5">
    <location>
        <begin position="182"/>
        <end position="200"/>
    </location>
</feature>
<dbReference type="InterPro" id="IPR007016">
    <property type="entry name" value="O-antigen_ligase-rel_domated"/>
</dbReference>
<feature type="transmembrane region" description="Helical" evidence="5">
    <location>
        <begin position="262"/>
        <end position="278"/>
    </location>
</feature>
<keyword evidence="3 5" id="KW-1133">Transmembrane helix</keyword>
<keyword evidence="4 5" id="KW-0472">Membrane</keyword>
<feature type="transmembrane region" description="Helical" evidence="5">
    <location>
        <begin position="86"/>
        <end position="106"/>
    </location>
</feature>
<feature type="domain" description="O-antigen ligase-related" evidence="6">
    <location>
        <begin position="268"/>
        <end position="408"/>
    </location>
</feature>
<gene>
    <name evidence="7" type="ORF">COR50_15510</name>
</gene>
<keyword evidence="8" id="KW-1185">Reference proteome</keyword>
<dbReference type="InterPro" id="IPR051533">
    <property type="entry name" value="WaaL-like"/>
</dbReference>
<feature type="transmembrane region" description="Helical" evidence="5">
    <location>
        <begin position="118"/>
        <end position="136"/>
    </location>
</feature>
<protein>
    <recommendedName>
        <fullName evidence="6">O-antigen ligase-related domain-containing protein</fullName>
    </recommendedName>
</protein>
<name>A0A291QWV9_9BACT</name>
<dbReference type="PANTHER" id="PTHR37422:SF13">
    <property type="entry name" value="LIPOPOLYSACCHARIDE BIOSYNTHESIS PROTEIN PA4999-RELATED"/>
    <property type="match status" value="1"/>
</dbReference>
<dbReference type="Pfam" id="PF04932">
    <property type="entry name" value="Wzy_C"/>
    <property type="match status" value="1"/>
</dbReference>
<evidence type="ECO:0000256" key="1">
    <source>
        <dbReference type="ARBA" id="ARBA00004141"/>
    </source>
</evidence>
<evidence type="ECO:0000256" key="4">
    <source>
        <dbReference type="ARBA" id="ARBA00023136"/>
    </source>
</evidence>
<dbReference type="Proteomes" id="UP000220133">
    <property type="component" value="Chromosome"/>
</dbReference>
<dbReference type="EMBL" id="CP023777">
    <property type="protein sequence ID" value="ATL48456.1"/>
    <property type="molecule type" value="Genomic_DNA"/>
</dbReference>
<evidence type="ECO:0000256" key="2">
    <source>
        <dbReference type="ARBA" id="ARBA00022692"/>
    </source>
</evidence>
<feature type="transmembrane region" description="Helical" evidence="5">
    <location>
        <begin position="306"/>
        <end position="324"/>
    </location>
</feature>
<feature type="transmembrane region" description="Helical" evidence="5">
    <location>
        <begin position="457"/>
        <end position="476"/>
    </location>
</feature>
<organism evidence="7 8">
    <name type="scientific">Chitinophaga caeni</name>
    <dbReference type="NCBI Taxonomy" id="2029983"/>
    <lineage>
        <taxon>Bacteria</taxon>
        <taxon>Pseudomonadati</taxon>
        <taxon>Bacteroidota</taxon>
        <taxon>Chitinophagia</taxon>
        <taxon>Chitinophagales</taxon>
        <taxon>Chitinophagaceae</taxon>
        <taxon>Chitinophaga</taxon>
    </lineage>
</organism>
<dbReference type="PANTHER" id="PTHR37422">
    <property type="entry name" value="TEICHURONIC ACID BIOSYNTHESIS PROTEIN TUAE"/>
    <property type="match status" value="1"/>
</dbReference>
<keyword evidence="2 5" id="KW-0812">Transmembrane</keyword>
<feature type="transmembrane region" description="Helical" evidence="5">
    <location>
        <begin position="432"/>
        <end position="451"/>
    </location>
</feature>
<feature type="transmembrane region" description="Helical" evidence="5">
    <location>
        <begin position="237"/>
        <end position="255"/>
    </location>
</feature>
<sequence length="491" mass="55504">MLEVYYKQIQLPKLNSPLGYALLVMVAMVFSVAIAKINFLVGAGIIVGLFGITGVLICLFETKLGFFLTTTLSFFVFYFNRMVDDVLPVGAVIDILIAVNFVGLYFRKTISRRGYWNYSKNPITYIYMLFMAYLLVEAFNPSMYSISGWVFAFRKFLNFLMIYFVALNVFETFDDVKQYMKLWLFLCAFAGVYGIFQQWAGLLPFEEHWVTSDPLKFKLYFQGGTIRKFSFLSDPTSYGILMASGAIMSIVLAIGPVIKRHRNYLIIATVLMLMGMAYSGTRTAYAMLPAGLVLFVMMTITSRKTLFFAIAFVMMFVVVVFGPFHSNGTVNRIRSTFEFSKDESLNVRDENRHYIQPYIWAHPIGGGLTTCGVGGEIYNPGHPLAGFPPDSGFLKLALETGWVGIILACALYFIILQTGIHHYYRSRSPEIRSYYVAIVAGIFSMVVANYAQVAIGQIPGAFMFYGSLAMLVRLRAFDKEIIEKKELNKSE</sequence>
<evidence type="ECO:0000256" key="5">
    <source>
        <dbReference type="SAM" id="Phobius"/>
    </source>
</evidence>
<dbReference type="GO" id="GO:0016020">
    <property type="term" value="C:membrane"/>
    <property type="evidence" value="ECO:0007669"/>
    <property type="project" value="UniProtKB-SubCell"/>
</dbReference>
<feature type="transmembrane region" description="Helical" evidence="5">
    <location>
        <begin position="20"/>
        <end position="52"/>
    </location>
</feature>
<reference evidence="7 8" key="1">
    <citation type="submission" date="2017-10" db="EMBL/GenBank/DDBJ databases">
        <title>Paenichitinophaga pekingensis gen. nov., sp. nov., isolated from activated sludge.</title>
        <authorList>
            <person name="Jin D."/>
            <person name="Kong X."/>
            <person name="Deng Y."/>
            <person name="Bai Z."/>
        </authorList>
    </citation>
    <scope>NUCLEOTIDE SEQUENCE [LARGE SCALE GENOMIC DNA]</scope>
    <source>
        <strain evidence="7 8">13</strain>
    </source>
</reference>
<evidence type="ECO:0000259" key="6">
    <source>
        <dbReference type="Pfam" id="PF04932"/>
    </source>
</evidence>
<feature type="transmembrane region" description="Helical" evidence="5">
    <location>
        <begin position="148"/>
        <end position="170"/>
    </location>
</feature>
<feature type="transmembrane region" description="Helical" evidence="5">
    <location>
        <begin position="401"/>
        <end position="420"/>
    </location>
</feature>
<proteinExistence type="predicted"/>
<evidence type="ECO:0000313" key="7">
    <source>
        <dbReference type="EMBL" id="ATL48456.1"/>
    </source>
</evidence>
<evidence type="ECO:0000256" key="3">
    <source>
        <dbReference type="ARBA" id="ARBA00022989"/>
    </source>
</evidence>